<organism evidence="1 2">
    <name type="scientific">Vaccinium darrowii</name>
    <dbReference type="NCBI Taxonomy" id="229202"/>
    <lineage>
        <taxon>Eukaryota</taxon>
        <taxon>Viridiplantae</taxon>
        <taxon>Streptophyta</taxon>
        <taxon>Embryophyta</taxon>
        <taxon>Tracheophyta</taxon>
        <taxon>Spermatophyta</taxon>
        <taxon>Magnoliopsida</taxon>
        <taxon>eudicotyledons</taxon>
        <taxon>Gunneridae</taxon>
        <taxon>Pentapetalae</taxon>
        <taxon>asterids</taxon>
        <taxon>Ericales</taxon>
        <taxon>Ericaceae</taxon>
        <taxon>Vaccinioideae</taxon>
        <taxon>Vaccinieae</taxon>
        <taxon>Vaccinium</taxon>
    </lineage>
</organism>
<dbReference type="EMBL" id="CM037151">
    <property type="protein sequence ID" value="KAH7842122.1"/>
    <property type="molecule type" value="Genomic_DNA"/>
</dbReference>
<name>A0ACB7XMJ7_9ERIC</name>
<evidence type="ECO:0000313" key="2">
    <source>
        <dbReference type="Proteomes" id="UP000828048"/>
    </source>
</evidence>
<proteinExistence type="predicted"/>
<evidence type="ECO:0000313" key="1">
    <source>
        <dbReference type="EMBL" id="KAH7842122.1"/>
    </source>
</evidence>
<accession>A0ACB7XMJ7</accession>
<sequence length="147" mass="16744">MTQPTYEPDVKEYSLGVLRGCLCVVCNKEYRVEVLGFGMCGGMETWVRLFFVNASESLHFKTSNPLCFTEKGEVIMALDRKKLVVYNLEERTHRLLFSHPEVLGQRLVVNPNGFEVAVCVESLVSPREGYDTILNHSSTDRRQLRLG</sequence>
<protein>
    <submittedName>
        <fullName evidence="1">Uncharacterized protein</fullName>
    </submittedName>
</protein>
<comment type="caution">
    <text evidence="1">The sequence shown here is derived from an EMBL/GenBank/DDBJ whole genome shotgun (WGS) entry which is preliminary data.</text>
</comment>
<reference evidence="1 2" key="1">
    <citation type="journal article" date="2021" name="Hortic Res">
        <title>High-quality reference genome and annotation aids understanding of berry development for evergreen blueberry (Vaccinium darrowii).</title>
        <authorList>
            <person name="Yu J."/>
            <person name="Hulse-Kemp A.M."/>
            <person name="Babiker E."/>
            <person name="Staton M."/>
        </authorList>
    </citation>
    <scope>NUCLEOTIDE SEQUENCE [LARGE SCALE GENOMIC DNA]</scope>
    <source>
        <strain evidence="2">cv. NJ 8807/NJ 8810</strain>
        <tissue evidence="1">Young leaf</tissue>
    </source>
</reference>
<dbReference type="Proteomes" id="UP000828048">
    <property type="component" value="Chromosome 1"/>
</dbReference>
<keyword evidence="2" id="KW-1185">Reference proteome</keyword>
<gene>
    <name evidence="1" type="ORF">Vadar_001731</name>
</gene>